<protein>
    <submittedName>
        <fullName evidence="6">RING-type domain-containing protein</fullName>
    </submittedName>
</protein>
<dbReference type="SUPFAM" id="SSF57850">
    <property type="entry name" value="RING/U-box"/>
    <property type="match status" value="1"/>
</dbReference>
<evidence type="ECO:0000256" key="2">
    <source>
        <dbReference type="ARBA" id="ARBA00022771"/>
    </source>
</evidence>
<dbReference type="InterPro" id="IPR017907">
    <property type="entry name" value="Znf_RING_CS"/>
</dbReference>
<accession>A0A7E4VLA5</accession>
<evidence type="ECO:0000256" key="4">
    <source>
        <dbReference type="SAM" id="MobiDB-lite"/>
    </source>
</evidence>
<sequence>MPDVIAESLGSASSSDTLADLGEDREEFVQLEMRTCDGGCRDVFTLDELTTFEGCRHAVCGLCLTEITIMESPSGTVLCPLGPCRHGNVSQNVHAKLEYMFLKQVQYDYVIAEIKDTYSDSSEISYLPSVTLSSEETGLSSVSSYLTSSELQSPLQVEGDFEGDPIDPEQSLVMSETMTEASDTSNDIFSTTETETVNSEAVTSEDDSETGTSDDSSEMETSVDSSTSSIADELLEKLEALSCATALGVPPVTEERTILLTSESLMSSVSN</sequence>
<dbReference type="GO" id="GO:0008270">
    <property type="term" value="F:zinc ion binding"/>
    <property type="evidence" value="ECO:0007669"/>
    <property type="project" value="UniProtKB-KW"/>
</dbReference>
<reference evidence="6" key="2">
    <citation type="submission" date="2020-10" db="UniProtKB">
        <authorList>
            <consortium name="WormBaseParasite"/>
        </authorList>
    </citation>
    <scope>IDENTIFICATION</scope>
</reference>
<evidence type="ECO:0000256" key="1">
    <source>
        <dbReference type="ARBA" id="ARBA00022723"/>
    </source>
</evidence>
<feature type="compositionally biased region" description="Low complexity" evidence="4">
    <location>
        <begin position="210"/>
        <end position="228"/>
    </location>
</feature>
<keyword evidence="3" id="KW-0862">Zinc</keyword>
<keyword evidence="1" id="KW-0479">Metal-binding</keyword>
<proteinExistence type="predicted"/>
<keyword evidence="2" id="KW-0863">Zinc-finger</keyword>
<dbReference type="AlphaFoldDB" id="A0A7E4VLA5"/>
<dbReference type="PROSITE" id="PS00518">
    <property type="entry name" value="ZF_RING_1"/>
    <property type="match status" value="1"/>
</dbReference>
<name>A0A7E4VLA5_PANRE</name>
<dbReference type="WBParaSite" id="Pan_g22262.t1">
    <property type="protein sequence ID" value="Pan_g22262.t1"/>
    <property type="gene ID" value="Pan_g22262"/>
</dbReference>
<evidence type="ECO:0000313" key="6">
    <source>
        <dbReference type="WBParaSite" id="Pan_g22262.t1"/>
    </source>
</evidence>
<dbReference type="Proteomes" id="UP000492821">
    <property type="component" value="Unassembled WGS sequence"/>
</dbReference>
<feature type="compositionally biased region" description="Polar residues" evidence="4">
    <location>
        <begin position="180"/>
        <end position="202"/>
    </location>
</feature>
<organism evidence="5 6">
    <name type="scientific">Panagrellus redivivus</name>
    <name type="common">Microworm</name>
    <dbReference type="NCBI Taxonomy" id="6233"/>
    <lineage>
        <taxon>Eukaryota</taxon>
        <taxon>Metazoa</taxon>
        <taxon>Ecdysozoa</taxon>
        <taxon>Nematoda</taxon>
        <taxon>Chromadorea</taxon>
        <taxon>Rhabditida</taxon>
        <taxon>Tylenchina</taxon>
        <taxon>Panagrolaimomorpha</taxon>
        <taxon>Panagrolaimoidea</taxon>
        <taxon>Panagrolaimidae</taxon>
        <taxon>Panagrellus</taxon>
    </lineage>
</organism>
<evidence type="ECO:0000256" key="3">
    <source>
        <dbReference type="ARBA" id="ARBA00022833"/>
    </source>
</evidence>
<keyword evidence="5" id="KW-1185">Reference proteome</keyword>
<reference evidence="5" key="1">
    <citation type="journal article" date="2013" name="Genetics">
        <title>The draft genome and transcriptome of Panagrellus redivivus are shaped by the harsh demands of a free-living lifestyle.</title>
        <authorList>
            <person name="Srinivasan J."/>
            <person name="Dillman A.R."/>
            <person name="Macchietto M.G."/>
            <person name="Heikkinen L."/>
            <person name="Lakso M."/>
            <person name="Fracchia K.M."/>
            <person name="Antoshechkin I."/>
            <person name="Mortazavi A."/>
            <person name="Wong G."/>
            <person name="Sternberg P.W."/>
        </authorList>
    </citation>
    <scope>NUCLEOTIDE SEQUENCE [LARGE SCALE GENOMIC DNA]</scope>
    <source>
        <strain evidence="5">MT8872</strain>
    </source>
</reference>
<evidence type="ECO:0000313" key="5">
    <source>
        <dbReference type="Proteomes" id="UP000492821"/>
    </source>
</evidence>
<feature type="region of interest" description="Disordered" evidence="4">
    <location>
        <begin position="180"/>
        <end position="228"/>
    </location>
</feature>